<evidence type="ECO:0000256" key="3">
    <source>
        <dbReference type="ARBA" id="ARBA00022692"/>
    </source>
</evidence>
<dbReference type="PANTHER" id="PTHR43221">
    <property type="entry name" value="PROTEASE HTPX"/>
    <property type="match status" value="1"/>
</dbReference>
<dbReference type="InterPro" id="IPR001915">
    <property type="entry name" value="Peptidase_M48"/>
</dbReference>
<evidence type="ECO:0000256" key="10">
    <source>
        <dbReference type="RuleBase" id="RU003983"/>
    </source>
</evidence>
<evidence type="ECO:0000256" key="6">
    <source>
        <dbReference type="ARBA" id="ARBA00022833"/>
    </source>
</evidence>
<feature type="transmembrane region" description="Helical" evidence="11">
    <location>
        <begin position="183"/>
        <end position="203"/>
    </location>
</feature>
<dbReference type="GO" id="GO:0004222">
    <property type="term" value="F:metalloendopeptidase activity"/>
    <property type="evidence" value="ECO:0007669"/>
    <property type="project" value="InterPro"/>
</dbReference>
<feature type="domain" description="Peptidase M48" evidence="12">
    <location>
        <begin position="104"/>
        <end position="326"/>
    </location>
</feature>
<name>A0A1Y0EKS6_9BURK</name>
<dbReference type="AlphaFoldDB" id="A0A1Y0EKS6"/>
<evidence type="ECO:0000256" key="1">
    <source>
        <dbReference type="ARBA" id="ARBA00022475"/>
    </source>
</evidence>
<evidence type="ECO:0000313" key="13">
    <source>
        <dbReference type="EMBL" id="ARU04050.1"/>
    </source>
</evidence>
<evidence type="ECO:0000256" key="7">
    <source>
        <dbReference type="ARBA" id="ARBA00022989"/>
    </source>
</evidence>
<sequence>MRFFDHQATARRRSRRLMLAFALVSAATVLAPLGVLAGGAWVISLVSGQPFHLPAKVAWPFVGIALFLTLGGWWLEAGVIRQGSERLAQRLGARELRTAHSFAEQRLANIVSEMALSAQMRRPRVMLLPRADEINAFALGLTPKDWLIVVTQGALTHLSRRELQGLVAHECSHLREGDTAFNLQLMGMVGGLAMVHTYGQWMSDTSREDLPLPKLIAIGWLFMALGFVGWLGARLLQAAASREREFLADAHAVQWTRDVDGLGGVLRKVMTQQVTHSVSRANRLPLGDVLWAPMAHLLLVEWEQNASGWRERLASHPSLDERVARLYGDHRDRLPLLPIDERTGEVRTRSSLATGHAA</sequence>
<evidence type="ECO:0000256" key="4">
    <source>
        <dbReference type="ARBA" id="ARBA00022723"/>
    </source>
</evidence>
<reference evidence="13 14" key="1">
    <citation type="submission" date="2017-05" db="EMBL/GenBank/DDBJ databases">
        <authorList>
            <person name="Song R."/>
            <person name="Chenine A.L."/>
            <person name="Ruprecht R.M."/>
        </authorList>
    </citation>
    <scope>NUCLEOTIDE SEQUENCE [LARGE SCALE GENOMIC DNA]</scope>
    <source>
        <strain evidence="13 14">DSM 26136</strain>
    </source>
</reference>
<comment type="similarity">
    <text evidence="10">Belongs to the peptidase M48 family.</text>
</comment>
<keyword evidence="4" id="KW-0479">Metal-binding</keyword>
<evidence type="ECO:0000259" key="12">
    <source>
        <dbReference type="Pfam" id="PF01435"/>
    </source>
</evidence>
<evidence type="ECO:0000313" key="14">
    <source>
        <dbReference type="Proteomes" id="UP000196138"/>
    </source>
</evidence>
<dbReference type="OrthoDB" id="15218at2"/>
<feature type="transmembrane region" description="Helical" evidence="11">
    <location>
        <begin position="215"/>
        <end position="236"/>
    </location>
</feature>
<evidence type="ECO:0000256" key="9">
    <source>
        <dbReference type="ARBA" id="ARBA00023136"/>
    </source>
</evidence>
<dbReference type="RefSeq" id="WP_087277836.1">
    <property type="nucleotide sequence ID" value="NZ_CP021455.1"/>
</dbReference>
<evidence type="ECO:0000256" key="11">
    <source>
        <dbReference type="SAM" id="Phobius"/>
    </source>
</evidence>
<keyword evidence="9 11" id="KW-0472">Membrane</keyword>
<keyword evidence="5 10" id="KW-0378">Hydrolase</keyword>
<keyword evidence="14" id="KW-1185">Reference proteome</keyword>
<dbReference type="GO" id="GO:0046872">
    <property type="term" value="F:metal ion binding"/>
    <property type="evidence" value="ECO:0007669"/>
    <property type="project" value="UniProtKB-KW"/>
</dbReference>
<keyword evidence="1" id="KW-1003">Cell membrane</keyword>
<feature type="transmembrane region" description="Helical" evidence="11">
    <location>
        <begin position="58"/>
        <end position="80"/>
    </location>
</feature>
<proteinExistence type="inferred from homology"/>
<evidence type="ECO:0000256" key="2">
    <source>
        <dbReference type="ARBA" id="ARBA00022670"/>
    </source>
</evidence>
<dbReference type="Pfam" id="PF01435">
    <property type="entry name" value="Peptidase_M48"/>
    <property type="match status" value="1"/>
</dbReference>
<keyword evidence="6 10" id="KW-0862">Zinc</keyword>
<dbReference type="PANTHER" id="PTHR43221:SF2">
    <property type="entry name" value="PROTEASE HTPX HOMOLOG"/>
    <property type="match status" value="1"/>
</dbReference>
<evidence type="ECO:0000256" key="8">
    <source>
        <dbReference type="ARBA" id="ARBA00023049"/>
    </source>
</evidence>
<dbReference type="InterPro" id="IPR050083">
    <property type="entry name" value="HtpX_protease"/>
</dbReference>
<keyword evidence="7 11" id="KW-1133">Transmembrane helix</keyword>
<dbReference type="Gene3D" id="3.30.2010.10">
    <property type="entry name" value="Metalloproteases ('zincins'), catalytic domain"/>
    <property type="match status" value="1"/>
</dbReference>
<dbReference type="GO" id="GO:0006508">
    <property type="term" value="P:proteolysis"/>
    <property type="evidence" value="ECO:0007669"/>
    <property type="project" value="UniProtKB-KW"/>
</dbReference>
<comment type="cofactor">
    <cofactor evidence="10">
        <name>Zn(2+)</name>
        <dbReference type="ChEBI" id="CHEBI:29105"/>
    </cofactor>
    <text evidence="10">Binds 1 zinc ion per subunit.</text>
</comment>
<gene>
    <name evidence="13" type="ORF">CCO03_04605</name>
</gene>
<organism evidence="13 14">
    <name type="scientific">Comamonas serinivorans</name>
    <dbReference type="NCBI Taxonomy" id="1082851"/>
    <lineage>
        <taxon>Bacteria</taxon>
        <taxon>Pseudomonadati</taxon>
        <taxon>Pseudomonadota</taxon>
        <taxon>Betaproteobacteria</taxon>
        <taxon>Burkholderiales</taxon>
        <taxon>Comamonadaceae</taxon>
        <taxon>Comamonas</taxon>
    </lineage>
</organism>
<dbReference type="Proteomes" id="UP000196138">
    <property type="component" value="Chromosome"/>
</dbReference>
<keyword evidence="2 10" id="KW-0645">Protease</keyword>
<dbReference type="EMBL" id="CP021455">
    <property type="protein sequence ID" value="ARU04050.1"/>
    <property type="molecule type" value="Genomic_DNA"/>
</dbReference>
<keyword evidence="3 11" id="KW-0812">Transmembrane</keyword>
<evidence type="ECO:0000256" key="5">
    <source>
        <dbReference type="ARBA" id="ARBA00022801"/>
    </source>
</evidence>
<dbReference type="KEGG" id="cser:CCO03_04605"/>
<keyword evidence="8 10" id="KW-0482">Metalloprotease</keyword>
<protein>
    <recommendedName>
        <fullName evidence="12">Peptidase M48 domain-containing protein</fullName>
    </recommendedName>
</protein>
<accession>A0A1Y0EKS6</accession>